<evidence type="ECO:0000313" key="6">
    <source>
        <dbReference type="EMBL" id="MDC2956856.1"/>
    </source>
</evidence>
<reference evidence="6 7" key="1">
    <citation type="journal article" date="2015" name="Int. J. Syst. Evol. Microbiol.">
        <title>Streptomyces gilvifuscus sp. nov., an actinomycete that produces antibacterial compounds isolated from soil.</title>
        <authorList>
            <person name="Nguyen T.M."/>
            <person name="Kim J."/>
        </authorList>
    </citation>
    <scope>NUCLEOTIDE SEQUENCE [LARGE SCALE GENOMIC DNA]</scope>
    <source>
        <strain evidence="6 7">T113</strain>
    </source>
</reference>
<evidence type="ECO:0000256" key="1">
    <source>
        <dbReference type="ARBA" id="ARBA00023015"/>
    </source>
</evidence>
<keyword evidence="1" id="KW-0805">Transcription regulation</keyword>
<dbReference type="RefSeq" id="WP_272176174.1">
    <property type="nucleotide sequence ID" value="NZ_JAQOSK010000007.1"/>
</dbReference>
<dbReference type="InterPro" id="IPR018060">
    <property type="entry name" value="HTH_AraC"/>
</dbReference>
<dbReference type="Pfam" id="PF12833">
    <property type="entry name" value="HTH_18"/>
    <property type="match status" value="1"/>
</dbReference>
<dbReference type="InterPro" id="IPR037923">
    <property type="entry name" value="HTH-like"/>
</dbReference>
<dbReference type="InterPro" id="IPR009057">
    <property type="entry name" value="Homeodomain-like_sf"/>
</dbReference>
<dbReference type="Pfam" id="PF02311">
    <property type="entry name" value="AraC_binding"/>
    <property type="match status" value="1"/>
</dbReference>
<dbReference type="PANTHER" id="PTHR43280:SF32">
    <property type="entry name" value="TRANSCRIPTIONAL REGULATORY PROTEIN"/>
    <property type="match status" value="1"/>
</dbReference>
<comment type="caution">
    <text evidence="6">The sequence shown here is derived from an EMBL/GenBank/DDBJ whole genome shotgun (WGS) entry which is preliminary data.</text>
</comment>
<dbReference type="SUPFAM" id="SSF51215">
    <property type="entry name" value="Regulatory protein AraC"/>
    <property type="match status" value="1"/>
</dbReference>
<protein>
    <submittedName>
        <fullName evidence="6">Helix-turn-helix transcriptional regulator</fullName>
    </submittedName>
</protein>
<evidence type="ECO:0000256" key="3">
    <source>
        <dbReference type="ARBA" id="ARBA00023163"/>
    </source>
</evidence>
<proteinExistence type="predicted"/>
<dbReference type="PROSITE" id="PS01124">
    <property type="entry name" value="HTH_ARAC_FAMILY_2"/>
    <property type="match status" value="1"/>
</dbReference>
<feature type="domain" description="HTH araC/xylS-type" evidence="5">
    <location>
        <begin position="197"/>
        <end position="295"/>
    </location>
</feature>
<dbReference type="Proteomes" id="UP001221328">
    <property type="component" value="Unassembled WGS sequence"/>
</dbReference>
<keyword evidence="7" id="KW-1185">Reference proteome</keyword>
<keyword evidence="2" id="KW-0238">DNA-binding</keyword>
<dbReference type="PANTHER" id="PTHR43280">
    <property type="entry name" value="ARAC-FAMILY TRANSCRIPTIONAL REGULATOR"/>
    <property type="match status" value="1"/>
</dbReference>
<dbReference type="InterPro" id="IPR003313">
    <property type="entry name" value="AraC-bd"/>
</dbReference>
<dbReference type="SUPFAM" id="SSF46689">
    <property type="entry name" value="Homeodomain-like"/>
    <property type="match status" value="1"/>
</dbReference>
<keyword evidence="3" id="KW-0804">Transcription</keyword>
<evidence type="ECO:0000256" key="2">
    <source>
        <dbReference type="ARBA" id="ARBA00023125"/>
    </source>
</evidence>
<dbReference type="Gene3D" id="1.10.10.60">
    <property type="entry name" value="Homeodomain-like"/>
    <property type="match status" value="1"/>
</dbReference>
<organism evidence="6 7">
    <name type="scientific">Streptomyces gilvifuscus</name>
    <dbReference type="NCBI Taxonomy" id="1550617"/>
    <lineage>
        <taxon>Bacteria</taxon>
        <taxon>Bacillati</taxon>
        <taxon>Actinomycetota</taxon>
        <taxon>Actinomycetes</taxon>
        <taxon>Kitasatosporales</taxon>
        <taxon>Streptomycetaceae</taxon>
        <taxon>Streptomyces</taxon>
    </lineage>
</organism>
<dbReference type="EMBL" id="JAQOSK010000007">
    <property type="protein sequence ID" value="MDC2956856.1"/>
    <property type="molecule type" value="Genomic_DNA"/>
</dbReference>
<evidence type="ECO:0000256" key="4">
    <source>
        <dbReference type="SAM" id="MobiDB-lite"/>
    </source>
</evidence>
<gene>
    <name evidence="6" type="ORF">PO587_20530</name>
</gene>
<evidence type="ECO:0000313" key="7">
    <source>
        <dbReference type="Proteomes" id="UP001221328"/>
    </source>
</evidence>
<accession>A0ABT5FWC7</accession>
<dbReference type="SMART" id="SM00342">
    <property type="entry name" value="HTH_ARAC"/>
    <property type="match status" value="1"/>
</dbReference>
<sequence length="307" mass="34414">MRVEESVAMPVPQREPIPRLAFRPPRERVPGFEIVELAALHRRRARRDPGGVHRIDFHTLSLITEGDGEHAVDFVTYPCRPGTLLWVRPGQVQRYVRPGTTNGLHLLFTPSFLPICNTADRLLNAWRGPVCRQLGASSDYAVLATLVNQIRAEYDRCDQSLSPEMLRHLLVAVLLHIDRSSGTEEAGEAQVGGEVYARFRAELERSYATTRRAADYADRLGYTVRTLSRACMAATGQPVKRVIDERVALEARRLLAHTDEPVATIARRLGFPESTNFGKFFTRHTGTAPGAFREPFQPDSPHSAVDR</sequence>
<feature type="region of interest" description="Disordered" evidence="4">
    <location>
        <begin position="288"/>
        <end position="307"/>
    </location>
</feature>
<name>A0ABT5FWC7_9ACTN</name>
<evidence type="ECO:0000259" key="5">
    <source>
        <dbReference type="PROSITE" id="PS01124"/>
    </source>
</evidence>